<name>A0AC34G0L2_9BILA</name>
<organism evidence="1 2">
    <name type="scientific">Panagrolaimus sp. ES5</name>
    <dbReference type="NCBI Taxonomy" id="591445"/>
    <lineage>
        <taxon>Eukaryota</taxon>
        <taxon>Metazoa</taxon>
        <taxon>Ecdysozoa</taxon>
        <taxon>Nematoda</taxon>
        <taxon>Chromadorea</taxon>
        <taxon>Rhabditida</taxon>
        <taxon>Tylenchina</taxon>
        <taxon>Panagrolaimomorpha</taxon>
        <taxon>Panagrolaimoidea</taxon>
        <taxon>Panagrolaimidae</taxon>
        <taxon>Panagrolaimus</taxon>
    </lineage>
</organism>
<sequence>MFLAGLYPPELNNYLFYESDTPTNENLVGSLADEKLFVGNNSNKWYIPLLYSAKTKAVTIVKNNETVTIENSVLFFRIPQVHKCGTHKKDVFQPTAKDYFFIEALISAPNDSSCQFTVITYKQRPRRLVIQFLETNSTEVIKVYGGTFNKSFDYFQLDTHTADDYSNLNLFGSVFTFNIPQAQKAIVSYAGQSDEDHGKF</sequence>
<dbReference type="WBParaSite" id="ES5_v2.g23011.t1">
    <property type="protein sequence ID" value="ES5_v2.g23011.t1"/>
    <property type="gene ID" value="ES5_v2.g23011"/>
</dbReference>
<protein>
    <submittedName>
        <fullName evidence="2">Allorecognition 2</fullName>
    </submittedName>
</protein>
<dbReference type="Proteomes" id="UP000887579">
    <property type="component" value="Unplaced"/>
</dbReference>
<evidence type="ECO:0000313" key="1">
    <source>
        <dbReference type="Proteomes" id="UP000887579"/>
    </source>
</evidence>
<evidence type="ECO:0000313" key="2">
    <source>
        <dbReference type="WBParaSite" id="ES5_v2.g23011.t1"/>
    </source>
</evidence>
<accession>A0AC34G0L2</accession>
<reference evidence="2" key="1">
    <citation type="submission" date="2022-11" db="UniProtKB">
        <authorList>
            <consortium name="WormBaseParasite"/>
        </authorList>
    </citation>
    <scope>IDENTIFICATION</scope>
</reference>
<proteinExistence type="predicted"/>